<feature type="transmembrane region" description="Helical" evidence="6">
    <location>
        <begin position="95"/>
        <end position="114"/>
    </location>
</feature>
<proteinExistence type="inferred from homology"/>
<feature type="transmembrane region" description="Helical" evidence="6">
    <location>
        <begin position="61"/>
        <end position="83"/>
    </location>
</feature>
<protein>
    <recommendedName>
        <fullName evidence="9">DUF1772 domain-containing protein</fullName>
    </recommendedName>
</protein>
<keyword evidence="4 6" id="KW-0472">Membrane</keyword>
<dbReference type="PANTHER" id="PTHR35042">
    <property type="entry name" value="ANTHRONE OXYGENASE ENCC"/>
    <property type="match status" value="1"/>
</dbReference>
<evidence type="ECO:0000313" key="8">
    <source>
        <dbReference type="Proteomes" id="UP000283895"/>
    </source>
</evidence>
<gene>
    <name evidence="7" type="ORF">VMCG_08677</name>
</gene>
<comment type="subcellular location">
    <subcellularLocation>
        <location evidence="1">Membrane</location>
        <topology evidence="1">Multi-pass membrane protein</topology>
    </subcellularLocation>
</comment>
<evidence type="ECO:0000256" key="2">
    <source>
        <dbReference type="ARBA" id="ARBA00022692"/>
    </source>
</evidence>
<feature type="transmembrane region" description="Helical" evidence="6">
    <location>
        <begin position="12"/>
        <end position="40"/>
    </location>
</feature>
<sequence length="187" mass="20361">MSTQQPPISIRLIQATSILIPTLTSGSSLALSTLLTPRLLESPTPLMLHQWANNHRVTSRIFPVLSTLSTALYLTLALCHSRYYSTAANAKGWKLYLAAGLLCFSATPYTWAFMIPLNRRILRKAEGMRGLEGLGAAEVEAMDLEEEGVGPRGEEGAKWLVDQWGLWNLGRVVVWGVAGVLGLAATV</sequence>
<accession>A0A423VTG6</accession>
<dbReference type="OrthoDB" id="5954308at2759"/>
<dbReference type="Proteomes" id="UP000283895">
    <property type="component" value="Unassembled WGS sequence"/>
</dbReference>
<comment type="caution">
    <text evidence="7">The sequence shown here is derived from an EMBL/GenBank/DDBJ whole genome shotgun (WGS) entry which is preliminary data.</text>
</comment>
<dbReference type="AlphaFoldDB" id="A0A423VTG6"/>
<evidence type="ECO:0000313" key="7">
    <source>
        <dbReference type="EMBL" id="ROV94325.1"/>
    </source>
</evidence>
<evidence type="ECO:0000256" key="5">
    <source>
        <dbReference type="ARBA" id="ARBA00034313"/>
    </source>
</evidence>
<name>A0A423VTG6_9PEZI</name>
<keyword evidence="3 6" id="KW-1133">Transmembrane helix</keyword>
<dbReference type="EMBL" id="LKEA01000041">
    <property type="protein sequence ID" value="ROV94325.1"/>
    <property type="molecule type" value="Genomic_DNA"/>
</dbReference>
<evidence type="ECO:0008006" key="9">
    <source>
        <dbReference type="Google" id="ProtNLM"/>
    </source>
</evidence>
<dbReference type="Pfam" id="PF08592">
    <property type="entry name" value="Anthrone_oxy"/>
    <property type="match status" value="1"/>
</dbReference>
<organism evidence="7 8">
    <name type="scientific">Cytospora schulzeri</name>
    <dbReference type="NCBI Taxonomy" id="448051"/>
    <lineage>
        <taxon>Eukaryota</taxon>
        <taxon>Fungi</taxon>
        <taxon>Dikarya</taxon>
        <taxon>Ascomycota</taxon>
        <taxon>Pezizomycotina</taxon>
        <taxon>Sordariomycetes</taxon>
        <taxon>Sordariomycetidae</taxon>
        <taxon>Diaporthales</taxon>
        <taxon>Cytosporaceae</taxon>
        <taxon>Cytospora</taxon>
    </lineage>
</organism>
<evidence type="ECO:0000256" key="3">
    <source>
        <dbReference type="ARBA" id="ARBA00022989"/>
    </source>
</evidence>
<keyword evidence="8" id="KW-1185">Reference proteome</keyword>
<evidence type="ECO:0000256" key="1">
    <source>
        <dbReference type="ARBA" id="ARBA00004141"/>
    </source>
</evidence>
<comment type="similarity">
    <text evidence="5">Belongs to the anthrone oxygenase family.</text>
</comment>
<keyword evidence="2 6" id="KW-0812">Transmembrane</keyword>
<evidence type="ECO:0000256" key="4">
    <source>
        <dbReference type="ARBA" id="ARBA00023136"/>
    </source>
</evidence>
<reference evidence="7 8" key="1">
    <citation type="submission" date="2015-09" db="EMBL/GenBank/DDBJ databases">
        <title>Host preference determinants of Valsa canker pathogens revealed by comparative genomics.</title>
        <authorList>
            <person name="Yin Z."/>
            <person name="Huang L."/>
        </authorList>
    </citation>
    <scope>NUCLEOTIDE SEQUENCE [LARGE SCALE GENOMIC DNA]</scope>
    <source>
        <strain evidence="7 8">03-1</strain>
    </source>
</reference>
<dbReference type="InterPro" id="IPR013901">
    <property type="entry name" value="Anthrone_oxy"/>
</dbReference>
<evidence type="ECO:0000256" key="6">
    <source>
        <dbReference type="SAM" id="Phobius"/>
    </source>
</evidence>
<dbReference type="GO" id="GO:0016020">
    <property type="term" value="C:membrane"/>
    <property type="evidence" value="ECO:0007669"/>
    <property type="project" value="UniProtKB-SubCell"/>
</dbReference>
<dbReference type="PANTHER" id="PTHR35042:SF1">
    <property type="entry name" value="DUF1772-DOMAIN-CONTAINING PROTEIN"/>
    <property type="match status" value="1"/>
</dbReference>